<comment type="caution">
    <text evidence="2">The sequence shown here is derived from an EMBL/GenBank/DDBJ whole genome shotgun (WGS) entry which is preliminary data.</text>
</comment>
<evidence type="ECO:0000256" key="1">
    <source>
        <dbReference type="SAM" id="MobiDB-lite"/>
    </source>
</evidence>
<feature type="region of interest" description="Disordered" evidence="1">
    <location>
        <begin position="332"/>
        <end position="360"/>
    </location>
</feature>
<gene>
    <name evidence="2" type="ORF">CYMTET_18801</name>
</gene>
<proteinExistence type="predicted"/>
<keyword evidence="3" id="KW-1185">Reference proteome</keyword>
<dbReference type="EMBL" id="LGRX02008711">
    <property type="protein sequence ID" value="KAK3272932.1"/>
    <property type="molecule type" value="Genomic_DNA"/>
</dbReference>
<dbReference type="Proteomes" id="UP001190700">
    <property type="component" value="Unassembled WGS sequence"/>
</dbReference>
<dbReference type="AlphaFoldDB" id="A0AAE0G7C5"/>
<evidence type="ECO:0000313" key="3">
    <source>
        <dbReference type="Proteomes" id="UP001190700"/>
    </source>
</evidence>
<evidence type="ECO:0000313" key="2">
    <source>
        <dbReference type="EMBL" id="KAK3272932.1"/>
    </source>
</evidence>
<name>A0AAE0G7C5_9CHLO</name>
<protein>
    <submittedName>
        <fullName evidence="2">Uncharacterized protein</fullName>
    </submittedName>
</protein>
<sequence>MRPIFGGPRNVLGGTGCAFLEMFVEQFDSVNKQLFQIGLQLCAVLITMPTMYTLEVITNVSDASLEGFQLKSKWKLLRCFYTLPKLTTLVLNVVGIRSLEVGEYHLSGNLVASTYASFITCVAVLPLCICMHKLFLPGEHFRTAVTVELHPDGASQSTRLSIAIGHDSTYPLGSQGMLGHDSTYPVGSQGMLSHDSTYPVDRGPRTEQGMKGGRGEGVGVAPALHSTHNNLVQFCPLCGERLLLDANNRFGLKSKSFTATKAAYPSASLSTGQADLVTDTELAVEAAEEASSAVPVAEAAGDAIPALDPATTATASEAAHMLDSVLATTAIEERPTSDSPTTLNAAEISSTTTATAAEAS</sequence>
<feature type="compositionally biased region" description="Low complexity" evidence="1">
    <location>
        <begin position="345"/>
        <end position="360"/>
    </location>
</feature>
<reference evidence="2 3" key="1">
    <citation type="journal article" date="2015" name="Genome Biol. Evol.">
        <title>Comparative Genomics of a Bacterivorous Green Alga Reveals Evolutionary Causalities and Consequences of Phago-Mixotrophic Mode of Nutrition.</title>
        <authorList>
            <person name="Burns J.A."/>
            <person name="Paasch A."/>
            <person name="Narechania A."/>
            <person name="Kim E."/>
        </authorList>
    </citation>
    <scope>NUCLEOTIDE SEQUENCE [LARGE SCALE GENOMIC DNA]</scope>
    <source>
        <strain evidence="2 3">PLY_AMNH</strain>
    </source>
</reference>
<accession>A0AAE0G7C5</accession>
<organism evidence="2 3">
    <name type="scientific">Cymbomonas tetramitiformis</name>
    <dbReference type="NCBI Taxonomy" id="36881"/>
    <lineage>
        <taxon>Eukaryota</taxon>
        <taxon>Viridiplantae</taxon>
        <taxon>Chlorophyta</taxon>
        <taxon>Pyramimonadophyceae</taxon>
        <taxon>Pyramimonadales</taxon>
        <taxon>Pyramimonadaceae</taxon>
        <taxon>Cymbomonas</taxon>
    </lineage>
</organism>